<evidence type="ECO:0000259" key="1">
    <source>
        <dbReference type="Pfam" id="PF01368"/>
    </source>
</evidence>
<reference evidence="3" key="1">
    <citation type="journal article" date="2021" name="PeerJ">
        <title>Extensive microbial diversity within the chicken gut microbiome revealed by metagenomics and culture.</title>
        <authorList>
            <person name="Gilroy R."/>
            <person name="Ravi A."/>
            <person name="Getino M."/>
            <person name="Pursley I."/>
            <person name="Horton D.L."/>
            <person name="Alikhan N.F."/>
            <person name="Baker D."/>
            <person name="Gharbi K."/>
            <person name="Hall N."/>
            <person name="Watson M."/>
            <person name="Adriaenssens E.M."/>
            <person name="Foster-Nyarko E."/>
            <person name="Jarju S."/>
            <person name="Secka A."/>
            <person name="Antonio M."/>
            <person name="Oren A."/>
            <person name="Chaudhuri R.R."/>
            <person name="La Ragione R."/>
            <person name="Hildebrand F."/>
            <person name="Pallen M.J."/>
        </authorList>
    </citation>
    <scope>NUCLEOTIDE SEQUENCE</scope>
    <source>
        <strain evidence="3">ChiHjej13B12-9602</strain>
    </source>
</reference>
<sequence>MDSDDLLDLPAYADEYWAILDLIDAAEKVAICGHTSPDGDALGSTLGLGLALRGRFPSKDITFLIADDAPAPRIYRFLAGADELVPAARYTADPDLFIAVDCPVLDRLADGEAVVRRADKVVCFDHHPAREEFADVVVRRPDAAAASVLIAEFLSFVNISIDAAVASSLLCGIVTDTGRFQYQNADPESFCVASMLVAAGADPARIALEVYQSQRLEYLKLESVVMSRIRLVADGRVAYSYARAVDLAEYGVSHDECDGLVDIVRSVMGVEVCLFLKELDNGKVRGNLRAKGALDVSGIAAAFNGGGHAAAAGFTYEGTIEDTLRAALPMLIELVDSVRDVEELACAPNEA</sequence>
<dbReference type="GO" id="GO:0003676">
    <property type="term" value="F:nucleic acid binding"/>
    <property type="evidence" value="ECO:0007669"/>
    <property type="project" value="InterPro"/>
</dbReference>
<accession>A0A921IVY3</accession>
<dbReference type="SUPFAM" id="SSF64182">
    <property type="entry name" value="DHH phosphoesterases"/>
    <property type="match status" value="1"/>
</dbReference>
<dbReference type="EMBL" id="DYUZ01000029">
    <property type="protein sequence ID" value="HJG37541.1"/>
    <property type="molecule type" value="Genomic_DNA"/>
</dbReference>
<dbReference type="InterPro" id="IPR003156">
    <property type="entry name" value="DHHA1_dom"/>
</dbReference>
<dbReference type="Pfam" id="PF01368">
    <property type="entry name" value="DHH"/>
    <property type="match status" value="1"/>
</dbReference>
<dbReference type="InterPro" id="IPR038763">
    <property type="entry name" value="DHH_sf"/>
</dbReference>
<proteinExistence type="predicted"/>
<dbReference type="RefSeq" id="WP_273190404.1">
    <property type="nucleotide sequence ID" value="NZ_DYUZ01000029.1"/>
</dbReference>
<dbReference type="Pfam" id="PF02272">
    <property type="entry name" value="DHHA1"/>
    <property type="match status" value="1"/>
</dbReference>
<reference evidence="3" key="2">
    <citation type="submission" date="2021-09" db="EMBL/GenBank/DDBJ databases">
        <authorList>
            <person name="Gilroy R."/>
        </authorList>
    </citation>
    <scope>NUCLEOTIDE SEQUENCE</scope>
    <source>
        <strain evidence="3">ChiHjej13B12-9602</strain>
    </source>
</reference>
<dbReference type="Gene3D" id="3.10.310.30">
    <property type="match status" value="1"/>
</dbReference>
<dbReference type="Gene3D" id="3.90.1640.10">
    <property type="entry name" value="inorganic pyrophosphatase (n-terminal core)"/>
    <property type="match status" value="1"/>
</dbReference>
<feature type="domain" description="DDH" evidence="1">
    <location>
        <begin position="28"/>
        <end position="173"/>
    </location>
</feature>
<dbReference type="PANTHER" id="PTHR47618">
    <property type="entry name" value="BIFUNCTIONAL OLIGORIBONUCLEASE AND PAP PHOSPHATASE NRNA"/>
    <property type="match status" value="1"/>
</dbReference>
<feature type="domain" description="DHHA1" evidence="2">
    <location>
        <begin position="236"/>
        <end position="333"/>
    </location>
</feature>
<dbReference type="Proteomes" id="UP000753256">
    <property type="component" value="Unassembled WGS sequence"/>
</dbReference>
<evidence type="ECO:0000313" key="3">
    <source>
        <dbReference type="EMBL" id="HJG37541.1"/>
    </source>
</evidence>
<gene>
    <name evidence="3" type="ORF">K8V70_06745</name>
</gene>
<dbReference type="PANTHER" id="PTHR47618:SF1">
    <property type="entry name" value="BIFUNCTIONAL OLIGORIBONUCLEASE AND PAP PHOSPHATASE NRNA"/>
    <property type="match status" value="1"/>
</dbReference>
<protein>
    <submittedName>
        <fullName evidence="3">Bifunctional oligoribonuclease/PAP phosphatase NrnA</fullName>
    </submittedName>
</protein>
<dbReference type="InterPro" id="IPR001667">
    <property type="entry name" value="DDH_dom"/>
</dbReference>
<organism evidence="3 4">
    <name type="scientific">Enorma phocaeensis</name>
    <dbReference type="NCBI Taxonomy" id="1871019"/>
    <lineage>
        <taxon>Bacteria</taxon>
        <taxon>Bacillati</taxon>
        <taxon>Actinomycetota</taxon>
        <taxon>Coriobacteriia</taxon>
        <taxon>Coriobacteriales</taxon>
        <taxon>Coriobacteriaceae</taxon>
        <taxon>Enorma</taxon>
    </lineage>
</organism>
<evidence type="ECO:0000259" key="2">
    <source>
        <dbReference type="Pfam" id="PF02272"/>
    </source>
</evidence>
<evidence type="ECO:0000313" key="4">
    <source>
        <dbReference type="Proteomes" id="UP000753256"/>
    </source>
</evidence>
<name>A0A921IVY3_9ACTN</name>
<dbReference type="InterPro" id="IPR051319">
    <property type="entry name" value="Oligoribo/pAp-PDE_c-di-AMP_PDE"/>
</dbReference>
<dbReference type="AlphaFoldDB" id="A0A921IVY3"/>
<comment type="caution">
    <text evidence="3">The sequence shown here is derived from an EMBL/GenBank/DDBJ whole genome shotgun (WGS) entry which is preliminary data.</text>
</comment>